<dbReference type="EMBL" id="FWXZ01000009">
    <property type="protein sequence ID" value="SMC90930.1"/>
    <property type="molecule type" value="Genomic_DNA"/>
</dbReference>
<evidence type="ECO:0000313" key="2">
    <source>
        <dbReference type="Proteomes" id="UP000192328"/>
    </source>
</evidence>
<sequence>MNRWEYIGPVWNTETVYRIIEIFRVEKIPYKMPFSDVFFTSYFHPVSKERRWGIMVRRKDWGKAVDVLAREGLVRREMLPAVEPETPAAGRGQESMSFAAAPSGCR</sequence>
<dbReference type="Proteomes" id="UP000192328">
    <property type="component" value="Unassembled WGS sequence"/>
</dbReference>
<organism evidence="1 2">
    <name type="scientific">Aristaeella lactis</name>
    <dbReference type="NCBI Taxonomy" id="3046383"/>
    <lineage>
        <taxon>Bacteria</taxon>
        <taxon>Bacillati</taxon>
        <taxon>Bacillota</taxon>
        <taxon>Clostridia</taxon>
        <taxon>Eubacteriales</taxon>
        <taxon>Aristaeellaceae</taxon>
        <taxon>Aristaeella</taxon>
    </lineage>
</organism>
<gene>
    <name evidence="1" type="ORF">SAMN06297397_3094</name>
</gene>
<keyword evidence="2" id="KW-1185">Reference proteome</keyword>
<name>A0AC61PQN3_9FIRM</name>
<reference evidence="1" key="1">
    <citation type="submission" date="2017-04" db="EMBL/GenBank/DDBJ databases">
        <authorList>
            <person name="Varghese N."/>
            <person name="Submissions S."/>
        </authorList>
    </citation>
    <scope>NUCLEOTIDE SEQUENCE</scope>
    <source>
        <strain evidence="1">WTE2008</strain>
    </source>
</reference>
<comment type="caution">
    <text evidence="1">The sequence shown here is derived from an EMBL/GenBank/DDBJ whole genome shotgun (WGS) entry which is preliminary data.</text>
</comment>
<proteinExistence type="predicted"/>
<accession>A0AC61PQN3</accession>
<evidence type="ECO:0000313" key="1">
    <source>
        <dbReference type="EMBL" id="SMC90930.1"/>
    </source>
</evidence>
<protein>
    <submittedName>
        <fullName evidence="1">Uncharacterized protein</fullName>
    </submittedName>
</protein>